<feature type="compositionally biased region" description="Gly residues" evidence="1">
    <location>
        <begin position="10"/>
        <end position="24"/>
    </location>
</feature>
<keyword evidence="3" id="KW-1185">Reference proteome</keyword>
<sequence length="113" mass="11855">RCIASDGRRNGGGGGGSGGGGVSGGAAATAPAQSTLSGTFWIRIWLLACLLAPSVRTLSEPKMSLLRFEERSPSATVPGSELHGFCDLVSTQCVFWIVRCYMFRGLRESSVNT</sequence>
<reference evidence="2 3" key="1">
    <citation type="submission" date="2019-01" db="EMBL/GenBank/DDBJ databases">
        <authorList>
            <person name="Sayadi A."/>
        </authorList>
    </citation>
    <scope>NUCLEOTIDE SEQUENCE [LARGE SCALE GENOMIC DNA]</scope>
</reference>
<proteinExistence type="predicted"/>
<dbReference type="AlphaFoldDB" id="A0A653D0G0"/>
<dbReference type="Proteomes" id="UP000410492">
    <property type="component" value="Unassembled WGS sequence"/>
</dbReference>
<gene>
    <name evidence="2" type="ORF">CALMAC_LOCUS12964</name>
</gene>
<evidence type="ECO:0000256" key="1">
    <source>
        <dbReference type="SAM" id="MobiDB-lite"/>
    </source>
</evidence>
<organism evidence="2 3">
    <name type="scientific">Callosobruchus maculatus</name>
    <name type="common">Southern cowpea weevil</name>
    <name type="synonym">Pulse bruchid</name>
    <dbReference type="NCBI Taxonomy" id="64391"/>
    <lineage>
        <taxon>Eukaryota</taxon>
        <taxon>Metazoa</taxon>
        <taxon>Ecdysozoa</taxon>
        <taxon>Arthropoda</taxon>
        <taxon>Hexapoda</taxon>
        <taxon>Insecta</taxon>
        <taxon>Pterygota</taxon>
        <taxon>Neoptera</taxon>
        <taxon>Endopterygota</taxon>
        <taxon>Coleoptera</taxon>
        <taxon>Polyphaga</taxon>
        <taxon>Cucujiformia</taxon>
        <taxon>Chrysomeloidea</taxon>
        <taxon>Chrysomelidae</taxon>
        <taxon>Bruchinae</taxon>
        <taxon>Bruchini</taxon>
        <taxon>Callosobruchus</taxon>
    </lineage>
</organism>
<protein>
    <submittedName>
        <fullName evidence="2">Uncharacterized protein</fullName>
    </submittedName>
</protein>
<dbReference type="EMBL" id="CAACVG010009363">
    <property type="protein sequence ID" value="VEN53018.1"/>
    <property type="molecule type" value="Genomic_DNA"/>
</dbReference>
<feature type="region of interest" description="Disordered" evidence="1">
    <location>
        <begin position="1"/>
        <end position="29"/>
    </location>
</feature>
<evidence type="ECO:0000313" key="3">
    <source>
        <dbReference type="Proteomes" id="UP000410492"/>
    </source>
</evidence>
<accession>A0A653D0G0</accession>
<name>A0A653D0G0_CALMS</name>
<evidence type="ECO:0000313" key="2">
    <source>
        <dbReference type="EMBL" id="VEN53018.1"/>
    </source>
</evidence>
<feature type="non-terminal residue" evidence="2">
    <location>
        <position position="1"/>
    </location>
</feature>